<dbReference type="NCBIfam" id="TIGR01456">
    <property type="entry name" value="CECR5"/>
    <property type="match status" value="1"/>
</dbReference>
<name>A0A6F9DEW0_9ASCI</name>
<dbReference type="GO" id="GO:0005739">
    <property type="term" value="C:mitochondrion"/>
    <property type="evidence" value="ECO:0007669"/>
    <property type="project" value="TreeGrafter"/>
</dbReference>
<dbReference type="Gene3D" id="3.40.50.1000">
    <property type="entry name" value="HAD superfamily/HAD-like"/>
    <property type="match status" value="2"/>
</dbReference>
<protein>
    <submittedName>
        <fullName evidence="2">Cat eye syndrome critical region protein 5 homolog</fullName>
    </submittedName>
</protein>
<dbReference type="EMBL" id="LR785708">
    <property type="protein sequence ID" value="CAB3252242.1"/>
    <property type="molecule type" value="mRNA"/>
</dbReference>
<dbReference type="PANTHER" id="PTHR14269:SF4">
    <property type="entry name" value="CAT EYE SYNDROME CRITICAL REGION PROTEIN 5"/>
    <property type="match status" value="1"/>
</dbReference>
<dbReference type="NCBIfam" id="TIGR01460">
    <property type="entry name" value="HAD-SF-IIA"/>
    <property type="match status" value="1"/>
</dbReference>
<dbReference type="InterPro" id="IPR006353">
    <property type="entry name" value="HAD-SF_hydro_IIA_CECR5"/>
</dbReference>
<dbReference type="PANTHER" id="PTHR14269">
    <property type="entry name" value="CDP-DIACYLGLYCEROL--GLYCEROL-3-PHOSPHATE 3-PHOSPHATIDYLTRANSFERASE-RELATED"/>
    <property type="match status" value="1"/>
</dbReference>
<organism evidence="2">
    <name type="scientific">Phallusia mammillata</name>
    <dbReference type="NCBI Taxonomy" id="59560"/>
    <lineage>
        <taxon>Eukaryota</taxon>
        <taxon>Metazoa</taxon>
        <taxon>Chordata</taxon>
        <taxon>Tunicata</taxon>
        <taxon>Ascidiacea</taxon>
        <taxon>Phlebobranchia</taxon>
        <taxon>Ascidiidae</taxon>
        <taxon>Phallusia</taxon>
    </lineage>
</organism>
<dbReference type="SUPFAM" id="SSF56784">
    <property type="entry name" value="HAD-like"/>
    <property type="match status" value="1"/>
</dbReference>
<evidence type="ECO:0000256" key="1">
    <source>
        <dbReference type="SAM" id="MobiDB-lite"/>
    </source>
</evidence>
<gene>
    <name evidence="2" type="primary">Hdhd5</name>
</gene>
<reference evidence="2" key="1">
    <citation type="submission" date="2020-04" db="EMBL/GenBank/DDBJ databases">
        <authorList>
            <person name="Neveu A P."/>
        </authorList>
    </citation>
    <scope>NUCLEOTIDE SEQUENCE</scope>
    <source>
        <tissue evidence="2">Whole embryo</tissue>
    </source>
</reference>
<dbReference type="GO" id="GO:0046474">
    <property type="term" value="P:glycerophospholipid biosynthetic process"/>
    <property type="evidence" value="ECO:0007669"/>
    <property type="project" value="TreeGrafter"/>
</dbReference>
<evidence type="ECO:0000313" key="2">
    <source>
        <dbReference type="EMBL" id="CAB3252242.1"/>
    </source>
</evidence>
<dbReference type="InterPro" id="IPR036412">
    <property type="entry name" value="HAD-like_sf"/>
</dbReference>
<dbReference type="Pfam" id="PF13344">
    <property type="entry name" value="Hydrolase_6"/>
    <property type="match status" value="1"/>
</dbReference>
<feature type="region of interest" description="Disordered" evidence="1">
    <location>
        <begin position="1"/>
        <end position="20"/>
    </location>
</feature>
<dbReference type="AlphaFoldDB" id="A0A6F9DEW0"/>
<dbReference type="InterPro" id="IPR023214">
    <property type="entry name" value="HAD_sf"/>
</dbReference>
<dbReference type="InterPro" id="IPR050324">
    <property type="entry name" value="CDP-alcohol_PTase-I"/>
</dbReference>
<proteinExistence type="evidence at transcript level"/>
<feature type="compositionally biased region" description="Low complexity" evidence="1">
    <location>
        <begin position="1"/>
        <end position="14"/>
    </location>
</feature>
<dbReference type="FunFam" id="3.40.50.1000:FF:000358">
    <property type="entry name" value="haloacid dehalogenase-like hydrolase domain-containing 5"/>
    <property type="match status" value="1"/>
</dbReference>
<dbReference type="InterPro" id="IPR006357">
    <property type="entry name" value="HAD-SF_hydro_IIA"/>
</dbReference>
<accession>A0A6F9DEW0</accession>
<sequence length="450" mass="50777">MEYDLNNNNNNNNNKSKAQKPNFGIMFDIDGVLLRGKTPIPTAAAAMKSLMSANERNYEVPCVFCTNGFGLREVKAATLSEKLGVHVNPDQIVMSQTPLEMFHDFHDKWCLVSGPEHDGGSQKVAESLGFRKIITIERLREAYPYLDWVDRTRWPKHPAENEEAFPAIEAIVMLGEPIRWETNLQLIIDVLVTNGKPNQAPKFDGKQLPVLAVNMDLQWMAKASMPRFGHGAFLVCLENLYKKITGRELIYTALVGKPSEITYEYSQKLIEEIATSANIPQLDTVYAIGDNPLTDIYGANMFNRYLAKKKVEMEKKKLELQMSPRNARRTGRDVEKTDGTRKAVDSHFALHGDITNVRGIKRCKSMLVCTGVYTPTLPTPMKPIDNEEEFEPSISPVPVQMSDDNGVVIDHGHRDLPYTEEMTKADHIVYDVKAAIDKIFELESWCPSDD</sequence>